<feature type="transmembrane region" description="Helical" evidence="6">
    <location>
        <begin position="62"/>
        <end position="84"/>
    </location>
</feature>
<protein>
    <submittedName>
        <fullName evidence="8">Polyamine transporter TPO5</fullName>
    </submittedName>
</protein>
<comment type="subcellular location">
    <subcellularLocation>
        <location evidence="1">Membrane</location>
        <topology evidence="1">Multi-pass membrane protein</topology>
    </subcellularLocation>
</comment>
<reference evidence="8 9" key="1">
    <citation type="submission" date="2024-05" db="EMBL/GenBank/DDBJ databases">
        <title>Long read based assembly of the Candida bracarensis genome reveals expanded adhesin content.</title>
        <authorList>
            <person name="Marcet-Houben M."/>
            <person name="Ksiezopolska E."/>
            <person name="Gabaldon T."/>
        </authorList>
    </citation>
    <scope>NUCLEOTIDE SEQUENCE [LARGE SCALE GENOMIC DNA]</scope>
    <source>
        <strain evidence="8 9">CBM6</strain>
    </source>
</reference>
<dbReference type="Proteomes" id="UP001623330">
    <property type="component" value="Unassembled WGS sequence"/>
</dbReference>
<evidence type="ECO:0000256" key="1">
    <source>
        <dbReference type="ARBA" id="ARBA00004141"/>
    </source>
</evidence>
<feature type="transmembrane region" description="Helical" evidence="6">
    <location>
        <begin position="135"/>
        <end position="161"/>
    </location>
</feature>
<dbReference type="PANTHER" id="PTHR45649">
    <property type="entry name" value="AMINO-ACID PERMEASE BAT1"/>
    <property type="match status" value="1"/>
</dbReference>
<dbReference type="Gene3D" id="1.20.1740.10">
    <property type="entry name" value="Amino acid/polyamine transporter I"/>
    <property type="match status" value="1"/>
</dbReference>
<proteinExistence type="predicted"/>
<gene>
    <name evidence="8" type="ORF">RNJ44_01787</name>
</gene>
<feature type="transmembrane region" description="Helical" evidence="6">
    <location>
        <begin position="296"/>
        <end position="318"/>
    </location>
</feature>
<feature type="transmembrane region" description="Helical" evidence="6">
    <location>
        <begin position="253"/>
        <end position="275"/>
    </location>
</feature>
<feature type="transmembrane region" description="Helical" evidence="6">
    <location>
        <begin position="402"/>
        <end position="421"/>
    </location>
</feature>
<evidence type="ECO:0000256" key="3">
    <source>
        <dbReference type="ARBA" id="ARBA00022692"/>
    </source>
</evidence>
<keyword evidence="3 6" id="KW-0812">Transmembrane</keyword>
<accession>A0ABR4NNZ4</accession>
<feature type="transmembrane region" description="Helical" evidence="6">
    <location>
        <begin position="468"/>
        <end position="491"/>
    </location>
</feature>
<sequence>MDYTLISDNIRENMRNLDPHEMFNNLHTYVHEEEDADNGIEEVEHFNYKQELDKSLLSRNSVIGLGFGLMSPVLGMCTSMGIGLRNGGPLSIMLGFLISGVLIWFSSLSLGEIVSKFPMELHVGSAMVAPPRLKLICSWFTGWLMLIGNWTMSTSITFAGAQLTISLILMNNSDLISETHLILWTVVVFYCVVTIVGLVNLKFARFIEIINKVCVYWIIYAIIFIDILLLIFHKGKFRSLKYALFHFDNSLSGYSSAFLSFMIGFQQSNFTLQGFSMLPALADEVKKPEKDIPRGMSIAVLLATFSGLIFLLPIMFILPDVEVIFSNHKVLPIVTIFTKSTDSMIVSILLVLLILGNLIFSGIGSITTSSRAVYSFSRDRAIPRHDLWTFVSDDSQSRVPKYSIILSMCISYILGLLALISTAAFNAFIGLAVLCLCSATFIPLVLVLCTGRRVIKHAPVKIRYKFGWFINIMSVIWLLLVMVSVSFPIQIPVTMKSMNYALVVYILCLIGITVLYFTWGKYNFRLPLADDIKQETHITEYSNINTKSIEDIPYDMHGEQPSSKHHDSTVFNLDTNNEHADLNDVISVDLEDAIAARNEPIVSEDEISLDLGQAITDRDRPINNDAVSIELDDAIAERDRVKPIIHNDAVSVELEYAIAERDRNSNDRS</sequence>
<dbReference type="PROSITE" id="PS00218">
    <property type="entry name" value="AMINO_ACID_PERMEASE_1"/>
    <property type="match status" value="1"/>
</dbReference>
<evidence type="ECO:0000259" key="7">
    <source>
        <dbReference type="Pfam" id="PF00324"/>
    </source>
</evidence>
<feature type="transmembrane region" description="Helical" evidence="6">
    <location>
        <begin position="181"/>
        <end position="201"/>
    </location>
</feature>
<dbReference type="Pfam" id="PF00324">
    <property type="entry name" value="AA_permease"/>
    <property type="match status" value="1"/>
</dbReference>
<feature type="transmembrane region" description="Helical" evidence="6">
    <location>
        <begin position="497"/>
        <end position="519"/>
    </location>
</feature>
<feature type="transmembrane region" description="Helical" evidence="6">
    <location>
        <begin position="427"/>
        <end position="448"/>
    </location>
</feature>
<comment type="caution">
    <text evidence="8">The sequence shown here is derived from an EMBL/GenBank/DDBJ whole genome shotgun (WGS) entry which is preliminary data.</text>
</comment>
<organism evidence="8 9">
    <name type="scientific">Nakaseomyces bracarensis</name>
    <dbReference type="NCBI Taxonomy" id="273131"/>
    <lineage>
        <taxon>Eukaryota</taxon>
        <taxon>Fungi</taxon>
        <taxon>Dikarya</taxon>
        <taxon>Ascomycota</taxon>
        <taxon>Saccharomycotina</taxon>
        <taxon>Saccharomycetes</taxon>
        <taxon>Saccharomycetales</taxon>
        <taxon>Saccharomycetaceae</taxon>
        <taxon>Nakaseomyces</taxon>
    </lineage>
</organism>
<keyword evidence="5 6" id="KW-0472">Membrane</keyword>
<dbReference type="InterPro" id="IPR004841">
    <property type="entry name" value="AA-permease/SLC12A_dom"/>
</dbReference>
<feature type="transmembrane region" description="Helical" evidence="6">
    <location>
        <begin position="90"/>
        <end position="114"/>
    </location>
</feature>
<feature type="transmembrane region" description="Helical" evidence="6">
    <location>
        <begin position="213"/>
        <end position="233"/>
    </location>
</feature>
<dbReference type="PANTHER" id="PTHR45649:SF3">
    <property type="entry name" value="POLYAMINE TRANSPORTER TPO5"/>
    <property type="match status" value="1"/>
</dbReference>
<evidence type="ECO:0000256" key="5">
    <source>
        <dbReference type="ARBA" id="ARBA00023136"/>
    </source>
</evidence>
<evidence type="ECO:0000313" key="8">
    <source>
        <dbReference type="EMBL" id="KAL3229651.1"/>
    </source>
</evidence>
<dbReference type="InterPro" id="IPR004840">
    <property type="entry name" value="Amino_acid_permease_CS"/>
</dbReference>
<dbReference type="EMBL" id="JBEVYD010000011">
    <property type="protein sequence ID" value="KAL3229651.1"/>
    <property type="molecule type" value="Genomic_DNA"/>
</dbReference>
<keyword evidence="9" id="KW-1185">Reference proteome</keyword>
<feature type="transmembrane region" description="Helical" evidence="6">
    <location>
        <begin position="344"/>
        <end position="368"/>
    </location>
</feature>
<evidence type="ECO:0000256" key="4">
    <source>
        <dbReference type="ARBA" id="ARBA00022989"/>
    </source>
</evidence>
<feature type="domain" description="Amino acid permease/ SLC12A" evidence="7">
    <location>
        <begin position="74"/>
        <end position="531"/>
    </location>
</feature>
<name>A0ABR4NNZ4_9SACH</name>
<evidence type="ECO:0000313" key="9">
    <source>
        <dbReference type="Proteomes" id="UP001623330"/>
    </source>
</evidence>
<evidence type="ECO:0000256" key="6">
    <source>
        <dbReference type="SAM" id="Phobius"/>
    </source>
</evidence>
<evidence type="ECO:0000256" key="2">
    <source>
        <dbReference type="ARBA" id="ARBA00022448"/>
    </source>
</evidence>
<keyword evidence="4 6" id="KW-1133">Transmembrane helix</keyword>
<keyword evidence="2" id="KW-0813">Transport</keyword>